<proteinExistence type="predicted"/>
<dbReference type="AlphaFoldDB" id="A0A1G2G311"/>
<comment type="caution">
    <text evidence="3">The sequence shown here is derived from an EMBL/GenBank/DDBJ whole genome shotgun (WGS) entry which is preliminary data.</text>
</comment>
<feature type="region of interest" description="Disordered" evidence="1">
    <location>
        <begin position="424"/>
        <end position="459"/>
    </location>
</feature>
<feature type="chain" id="PRO_5009582955" description="Plant heme peroxidase family profile domain-containing protein" evidence="2">
    <location>
        <begin position="28"/>
        <end position="486"/>
    </location>
</feature>
<dbReference type="EMBL" id="MHNK01000004">
    <property type="protein sequence ID" value="OGZ44330.1"/>
    <property type="molecule type" value="Genomic_DNA"/>
</dbReference>
<name>A0A1G2G311_9BACT</name>
<accession>A0A1G2G311</accession>
<keyword evidence="2" id="KW-0732">Signal</keyword>
<dbReference type="Proteomes" id="UP000177480">
    <property type="component" value="Unassembled WGS sequence"/>
</dbReference>
<gene>
    <name evidence="3" type="ORF">A2719_04675</name>
</gene>
<organism evidence="3 4">
    <name type="scientific">Candidatus Ryanbacteria bacterium RIFCSPHIGHO2_01_FULL_45_22</name>
    <dbReference type="NCBI Taxonomy" id="1802114"/>
    <lineage>
        <taxon>Bacteria</taxon>
        <taxon>Candidatus Ryaniibacteriota</taxon>
    </lineage>
</organism>
<evidence type="ECO:0000256" key="2">
    <source>
        <dbReference type="SAM" id="SignalP"/>
    </source>
</evidence>
<evidence type="ECO:0008006" key="5">
    <source>
        <dbReference type="Google" id="ProtNLM"/>
    </source>
</evidence>
<protein>
    <recommendedName>
        <fullName evidence="5">Plant heme peroxidase family profile domain-containing protein</fullName>
    </recommendedName>
</protein>
<evidence type="ECO:0000256" key="1">
    <source>
        <dbReference type="SAM" id="MobiDB-lite"/>
    </source>
</evidence>
<evidence type="ECO:0000313" key="3">
    <source>
        <dbReference type="EMBL" id="OGZ44330.1"/>
    </source>
</evidence>
<evidence type="ECO:0000313" key="4">
    <source>
        <dbReference type="Proteomes" id="UP000177480"/>
    </source>
</evidence>
<sequence length="486" mass="51385">MSFVTQHKVHLLLFLATVLLSAGVFYASPHETHAAVPVYCPTICETWDVGLSGNNGTGMGIPFLDDVVGTQEGWFVKKEYSSLSSAISDPVGTLIDVAKSTFSYDSIAWFLARKVVHSFGQATVNWIRTGQDPFFSGGTEGSLFVTNIAEFLTDAADNEASLFLREYFGPAWNNLCSPFRLTVGQSLSQSYGRGYGSFGPQARCSLTDVVDNVEDFYTDFRNGGWDAYVKTARYENTPWGLLTLSAGTSRNREMVAVEANLNDFIAGAGFPGLRKCVLGYSTITAGEVVDNPSYDASNPLCIRSITQTPGRAIVDSFDQATRAQLDKVGAADEINEIIAALFDQLLSWVVGGGSGSGGLLGSSPPDFDTTLPSSPCGTSLGRPAGCVCSAATQCASNQCTTGICALPPAVPQCADLIDNDGDGRVDLSDPGCTGSSDTSETDTPPLPPQCSDGIDNDGDTLIDYPDDPDCFDATGTSEEAPFVGTI</sequence>
<dbReference type="STRING" id="1802114.A2719_04675"/>
<feature type="compositionally biased region" description="Polar residues" evidence="1">
    <location>
        <begin position="433"/>
        <end position="442"/>
    </location>
</feature>
<reference evidence="3 4" key="1">
    <citation type="journal article" date="2016" name="Nat. Commun.">
        <title>Thousands of microbial genomes shed light on interconnected biogeochemical processes in an aquifer system.</title>
        <authorList>
            <person name="Anantharaman K."/>
            <person name="Brown C.T."/>
            <person name="Hug L.A."/>
            <person name="Sharon I."/>
            <person name="Castelle C.J."/>
            <person name="Probst A.J."/>
            <person name="Thomas B.C."/>
            <person name="Singh A."/>
            <person name="Wilkins M.J."/>
            <person name="Karaoz U."/>
            <person name="Brodie E.L."/>
            <person name="Williams K.H."/>
            <person name="Hubbard S.S."/>
            <person name="Banfield J.F."/>
        </authorList>
    </citation>
    <scope>NUCLEOTIDE SEQUENCE [LARGE SCALE GENOMIC DNA]</scope>
</reference>
<feature type="signal peptide" evidence="2">
    <location>
        <begin position="1"/>
        <end position="27"/>
    </location>
</feature>